<keyword evidence="1" id="KW-1133">Transmembrane helix</keyword>
<organism evidence="2 3">
    <name type="scientific">Kordia periserrulae</name>
    <dbReference type="NCBI Taxonomy" id="701523"/>
    <lineage>
        <taxon>Bacteria</taxon>
        <taxon>Pseudomonadati</taxon>
        <taxon>Bacteroidota</taxon>
        <taxon>Flavobacteriia</taxon>
        <taxon>Flavobacteriales</taxon>
        <taxon>Flavobacteriaceae</taxon>
        <taxon>Kordia</taxon>
    </lineage>
</organism>
<gene>
    <name evidence="2" type="ORF">C8N46_106280</name>
</gene>
<name>A0A2T6BX32_9FLAO</name>
<comment type="caution">
    <text evidence="2">The sequence shown here is derived from an EMBL/GenBank/DDBJ whole genome shotgun (WGS) entry which is preliminary data.</text>
</comment>
<evidence type="ECO:0000313" key="2">
    <source>
        <dbReference type="EMBL" id="PTX60634.1"/>
    </source>
</evidence>
<sequence length="565" mass="64749">MQKEEKNMNTKLQHIKAAKAFLGMRALWVVFFFLCTATTFAQRVEAEVDSTQIKIGEEIKLSLMVEADTTAKVVFPEGNNSFLPLELLEAYEADTVQKDAKYNLIKKYGITQYDSGSYYIPKLKILIDDKPFYTDSIRVAVADVVVDTLKQKMFDIKTITSVEKGSSNWWIYLLIVLGLIILFGAYFYFFVFQLKEKKRKKKKAEIPPFDRALLQLNELDKSKLLLNSAYKDYYSELTNIVRQYIEEEVRIDALESTTAELIRKIEAQKDAGYLDLKDETIKNLKNVLQTADLVKFAKSKPDDAVVKADRNLVENIVVETKEAIPEISEEELRKDEEYQLRLLEEQRKKQRFRNTVIGVVAMIIAFGGLIGYATLQYVKENTYIGHSMGDLLEDEWITSRYGTADFTISTPQVLKRMTPIKIKDSVGATSETDVYSYQSHLAPFSIDLAVTTFKQKPEITLDDIAEDILKKLEADGAEKLIVKYDEYESPTGIKGLKMYGTGIFVDNLSPFSSTQEREYETYIFEEGRGIQTLTMMYAEDDEDGKELVKRILSSITLIEEQNNDR</sequence>
<evidence type="ECO:0000256" key="1">
    <source>
        <dbReference type="SAM" id="Phobius"/>
    </source>
</evidence>
<accession>A0A2T6BX32</accession>
<reference evidence="2 3" key="1">
    <citation type="submission" date="2018-04" db="EMBL/GenBank/DDBJ databases">
        <title>Genomic Encyclopedia of Archaeal and Bacterial Type Strains, Phase II (KMG-II): from individual species to whole genera.</title>
        <authorList>
            <person name="Goeker M."/>
        </authorList>
    </citation>
    <scope>NUCLEOTIDE SEQUENCE [LARGE SCALE GENOMIC DNA]</scope>
    <source>
        <strain evidence="2 3">DSM 25731</strain>
    </source>
</reference>
<evidence type="ECO:0000313" key="3">
    <source>
        <dbReference type="Proteomes" id="UP000244090"/>
    </source>
</evidence>
<feature type="transmembrane region" description="Helical" evidence="1">
    <location>
        <begin position="169"/>
        <end position="192"/>
    </location>
</feature>
<proteinExistence type="predicted"/>
<dbReference type="EMBL" id="QBKT01000006">
    <property type="protein sequence ID" value="PTX60634.1"/>
    <property type="molecule type" value="Genomic_DNA"/>
</dbReference>
<keyword evidence="3" id="KW-1185">Reference proteome</keyword>
<dbReference type="Proteomes" id="UP000244090">
    <property type="component" value="Unassembled WGS sequence"/>
</dbReference>
<keyword evidence="1" id="KW-0812">Transmembrane</keyword>
<keyword evidence="1" id="KW-0472">Membrane</keyword>
<feature type="transmembrane region" description="Helical" evidence="1">
    <location>
        <begin position="356"/>
        <end position="375"/>
    </location>
</feature>
<dbReference type="AlphaFoldDB" id="A0A2T6BX32"/>
<protein>
    <submittedName>
        <fullName evidence="2">Uncharacterized protein</fullName>
    </submittedName>
</protein>